<dbReference type="Proteomes" id="UP000605427">
    <property type="component" value="Unassembled WGS sequence"/>
</dbReference>
<dbReference type="Gene3D" id="1.10.3210.10">
    <property type="entry name" value="Hypothetical protein af1432"/>
    <property type="match status" value="1"/>
</dbReference>
<dbReference type="SUPFAM" id="SSF109604">
    <property type="entry name" value="HD-domain/PDEase-like"/>
    <property type="match status" value="1"/>
</dbReference>
<evidence type="ECO:0000313" key="3">
    <source>
        <dbReference type="Proteomes" id="UP000605427"/>
    </source>
</evidence>
<dbReference type="InterPro" id="IPR006674">
    <property type="entry name" value="HD_domain"/>
</dbReference>
<reference evidence="3" key="1">
    <citation type="journal article" date="2019" name="Int. J. Syst. Evol. Microbiol.">
        <title>The Global Catalogue of Microorganisms (GCM) 10K type strain sequencing project: providing services to taxonomists for standard genome sequencing and annotation.</title>
        <authorList>
            <consortium name="The Broad Institute Genomics Platform"/>
            <consortium name="The Broad Institute Genome Sequencing Center for Infectious Disease"/>
            <person name="Wu L."/>
            <person name="Ma J."/>
        </authorList>
    </citation>
    <scope>NUCLEOTIDE SEQUENCE [LARGE SCALE GENOMIC DNA]</scope>
    <source>
        <strain evidence="3">CCM 8702</strain>
    </source>
</reference>
<accession>A0ABQ1ZL37</accession>
<proteinExistence type="predicted"/>
<dbReference type="RefSeq" id="WP_172237844.1">
    <property type="nucleotide sequence ID" value="NZ_BMDD01000001.1"/>
</dbReference>
<comment type="caution">
    <text evidence="2">The sequence shown here is derived from an EMBL/GenBank/DDBJ whole genome shotgun (WGS) entry which is preliminary data.</text>
</comment>
<evidence type="ECO:0000259" key="1">
    <source>
        <dbReference type="PROSITE" id="PS51831"/>
    </source>
</evidence>
<dbReference type="PANTHER" id="PTHR35795:SF1">
    <property type="entry name" value="BIS(5'-NUCLEOSYL)-TETRAPHOSPHATASE, SYMMETRICAL"/>
    <property type="match status" value="1"/>
</dbReference>
<sequence>MKPTLERYAIDFNPVGDLDQDVASFLTLHHNGSTLEHTIKVKNEAKKIAELYDGSLVDKSIKAALLHDISNVVPISKMLEFANQLQIDIMEEEWKYARSVHQKLSEIMAKEIFGITDIEVLNAIRSHTTHKANASMTDKILFVADKISWELPGTHPYLAEMRKQVYDFKIDQAILLYLDVIWEQRDKLKLVHPWLIEAREELILKTNIRSGAENEK</sequence>
<protein>
    <submittedName>
        <fullName evidence="2">HDIG domain-containing protein</fullName>
    </submittedName>
</protein>
<dbReference type="EMBL" id="BMDD01000001">
    <property type="protein sequence ID" value="GGH68319.1"/>
    <property type="molecule type" value="Genomic_DNA"/>
</dbReference>
<evidence type="ECO:0000313" key="2">
    <source>
        <dbReference type="EMBL" id="GGH68319.1"/>
    </source>
</evidence>
<keyword evidence="3" id="KW-1185">Reference proteome</keyword>
<name>A0ABQ1ZL37_9BACL</name>
<organism evidence="2 3">
    <name type="scientific">Saccharibacillus endophyticus</name>
    <dbReference type="NCBI Taxonomy" id="2060666"/>
    <lineage>
        <taxon>Bacteria</taxon>
        <taxon>Bacillati</taxon>
        <taxon>Bacillota</taxon>
        <taxon>Bacilli</taxon>
        <taxon>Bacillales</taxon>
        <taxon>Paenibacillaceae</taxon>
        <taxon>Saccharibacillus</taxon>
    </lineage>
</organism>
<feature type="domain" description="HD" evidence="1">
    <location>
        <begin position="34"/>
        <end position="150"/>
    </location>
</feature>
<dbReference type="InterPro" id="IPR051094">
    <property type="entry name" value="Diverse_Catalytic_Enzymes"/>
</dbReference>
<dbReference type="PANTHER" id="PTHR35795">
    <property type="entry name" value="SLR1885 PROTEIN"/>
    <property type="match status" value="1"/>
</dbReference>
<dbReference type="PROSITE" id="PS51831">
    <property type="entry name" value="HD"/>
    <property type="match status" value="1"/>
</dbReference>
<dbReference type="Pfam" id="PF01966">
    <property type="entry name" value="HD"/>
    <property type="match status" value="1"/>
</dbReference>
<gene>
    <name evidence="2" type="ORF">GCM10007362_02200</name>
</gene>